<feature type="compositionally biased region" description="Basic and acidic residues" evidence="1">
    <location>
        <begin position="52"/>
        <end position="64"/>
    </location>
</feature>
<comment type="caution">
    <text evidence="2">The sequence shown here is derived from an EMBL/GenBank/DDBJ whole genome shotgun (WGS) entry which is preliminary data.</text>
</comment>
<evidence type="ECO:0000313" key="2">
    <source>
        <dbReference type="EMBL" id="KAF0736445.1"/>
    </source>
</evidence>
<sequence length="295" mass="33597">MKPSDDQDDDEDDLLWGDEDVTLRGWCEPQQLHDKLDELTVDWSRPVILVNKEAEARREKPQRHVEKKKSVKHPVVRPQRRPRQAIKQAPLRPVELEAPEAPRRASSPLLQTLHAKASPLRLCTLPPSVMLEIDKQQLSTAAKLGPRINDADMYAQQIHYSNYIVQTRIKKGLSYQASSSDAPLHGSIEQDKVHKALLRHKSKPRRLVELQQLERALLARETRKVDIERQLRFNPMFESSLPPPPPPCESTPSTKFDALVKGRAQPRRSVSTPSLHAPPRLAVALQRIQDNLTPP</sequence>
<proteinExistence type="predicted"/>
<keyword evidence="3" id="KW-1185">Reference proteome</keyword>
<feature type="compositionally biased region" description="Basic residues" evidence="1">
    <location>
        <begin position="65"/>
        <end position="84"/>
    </location>
</feature>
<accession>A0A6G0X8P7</accession>
<evidence type="ECO:0000313" key="3">
    <source>
        <dbReference type="Proteomes" id="UP000481153"/>
    </source>
</evidence>
<evidence type="ECO:0000256" key="1">
    <source>
        <dbReference type="SAM" id="MobiDB-lite"/>
    </source>
</evidence>
<organism evidence="2 3">
    <name type="scientific">Aphanomyces euteiches</name>
    <dbReference type="NCBI Taxonomy" id="100861"/>
    <lineage>
        <taxon>Eukaryota</taxon>
        <taxon>Sar</taxon>
        <taxon>Stramenopiles</taxon>
        <taxon>Oomycota</taxon>
        <taxon>Saprolegniomycetes</taxon>
        <taxon>Saprolegniales</taxon>
        <taxon>Verrucalvaceae</taxon>
        <taxon>Aphanomyces</taxon>
    </lineage>
</organism>
<protein>
    <submittedName>
        <fullName evidence="2">Uncharacterized protein</fullName>
    </submittedName>
</protein>
<dbReference type="EMBL" id="VJMJ01000089">
    <property type="protein sequence ID" value="KAF0736445.1"/>
    <property type="molecule type" value="Genomic_DNA"/>
</dbReference>
<dbReference type="Proteomes" id="UP000481153">
    <property type="component" value="Unassembled WGS sequence"/>
</dbReference>
<gene>
    <name evidence="2" type="ORF">Ae201684_007462</name>
</gene>
<reference evidence="2 3" key="1">
    <citation type="submission" date="2019-07" db="EMBL/GenBank/DDBJ databases">
        <title>Genomics analysis of Aphanomyces spp. identifies a new class of oomycete effector associated with host adaptation.</title>
        <authorList>
            <person name="Gaulin E."/>
        </authorList>
    </citation>
    <scope>NUCLEOTIDE SEQUENCE [LARGE SCALE GENOMIC DNA]</scope>
    <source>
        <strain evidence="2 3">ATCC 201684</strain>
    </source>
</reference>
<name>A0A6G0X8P7_9STRA</name>
<dbReference type="VEuPathDB" id="FungiDB:AeMF1_000933"/>
<dbReference type="AlphaFoldDB" id="A0A6G0X8P7"/>
<feature type="region of interest" description="Disordered" evidence="1">
    <location>
        <begin position="52"/>
        <end position="103"/>
    </location>
</feature>